<sequence length="393" mass="42384">MGQPTITINRGQGGLGRPLTSKDHISGFIMPFVNANLPSGFTTTDRIKVVYSIAEIEALGVTQAGADTKVLWYHVDQFFKKQPKGKLFVMLLDSTSVDLASVKTLQYYAEGEIRQVAFYNPLSAFATATCNSLQTHATTLEGENMPLSILYAGNFQALANISALADLKALSNKNVSVVIGEDGANNGKALADALSYSITCIGATLGTLAGAEVFRNIGHVGRFNQIDGSEFEVPALAINTTTTLVKDQSTSSLDSLHDKGYIFLKKYTGYTGTFYNDAPTTIANTSDYATIENNRTMDKAVRGMRAFLLPFQNAPLYVNEDGTLTEDVIALYKNETERALEQMEREGEISKSSVTINPAQDVLSTSKISIAVKIVPVGVAREIEVNVGFAVSL</sequence>
<protein>
    <submittedName>
        <fullName evidence="1">Bacteriophage HP1, Orf23</fullName>
    </submittedName>
</protein>
<dbReference type="EMBL" id="LR796222">
    <property type="protein sequence ID" value="CAB4128161.1"/>
    <property type="molecule type" value="Genomic_DNA"/>
</dbReference>
<organism evidence="1">
    <name type="scientific">uncultured Caudovirales phage</name>
    <dbReference type="NCBI Taxonomy" id="2100421"/>
    <lineage>
        <taxon>Viruses</taxon>
        <taxon>Duplodnaviria</taxon>
        <taxon>Heunggongvirae</taxon>
        <taxon>Uroviricota</taxon>
        <taxon>Caudoviricetes</taxon>
        <taxon>Peduoviridae</taxon>
        <taxon>Maltschvirus</taxon>
        <taxon>Maltschvirus maltsch</taxon>
    </lineage>
</organism>
<gene>
    <name evidence="1" type="ORF">UFOVP105_21</name>
</gene>
<name>A0A6J5L1I4_9CAUD</name>
<accession>A0A6J5L1I4</accession>
<reference evidence="1" key="1">
    <citation type="submission" date="2020-04" db="EMBL/GenBank/DDBJ databases">
        <authorList>
            <person name="Chiriac C."/>
            <person name="Salcher M."/>
            <person name="Ghai R."/>
            <person name="Kavagutti S V."/>
        </authorList>
    </citation>
    <scope>NUCLEOTIDE SEQUENCE</scope>
</reference>
<dbReference type="Pfam" id="PF10758">
    <property type="entry name" value="DUF2586"/>
    <property type="match status" value="1"/>
</dbReference>
<evidence type="ECO:0000313" key="1">
    <source>
        <dbReference type="EMBL" id="CAB4128161.1"/>
    </source>
</evidence>
<dbReference type="InterPro" id="IPR019694">
    <property type="entry name" value="Phage_HP1_Orf23"/>
</dbReference>
<proteinExistence type="predicted"/>